<feature type="region of interest" description="Disordered" evidence="1">
    <location>
        <begin position="113"/>
        <end position="138"/>
    </location>
</feature>
<evidence type="ECO:0000256" key="1">
    <source>
        <dbReference type="SAM" id="MobiDB-lite"/>
    </source>
</evidence>
<dbReference type="InterPro" id="IPR027417">
    <property type="entry name" value="P-loop_NTPase"/>
</dbReference>
<dbReference type="PANTHER" id="PTHR32114:SF2">
    <property type="entry name" value="ABC TRANSPORTER ABCH.3"/>
    <property type="match status" value="1"/>
</dbReference>
<protein>
    <submittedName>
        <fullName evidence="2">Uncharacterized protein</fullName>
    </submittedName>
</protein>
<dbReference type="PANTHER" id="PTHR32114">
    <property type="entry name" value="ABC TRANSPORTER ABCH.3"/>
    <property type="match status" value="1"/>
</dbReference>
<name>A0A382K4Q0_9ZZZZ</name>
<gene>
    <name evidence="2" type="ORF">METZ01_LOCUS271993</name>
</gene>
<reference evidence="2" key="1">
    <citation type="submission" date="2018-05" db="EMBL/GenBank/DDBJ databases">
        <authorList>
            <person name="Lanie J.A."/>
            <person name="Ng W.-L."/>
            <person name="Kazmierczak K.M."/>
            <person name="Andrzejewski T.M."/>
            <person name="Davidsen T.M."/>
            <person name="Wayne K.J."/>
            <person name="Tettelin H."/>
            <person name="Glass J.I."/>
            <person name="Rusch D."/>
            <person name="Podicherti R."/>
            <person name="Tsui H.-C.T."/>
            <person name="Winkler M.E."/>
        </authorList>
    </citation>
    <scope>NUCLEOTIDE SEQUENCE</scope>
</reference>
<dbReference type="Gene3D" id="3.40.50.300">
    <property type="entry name" value="P-loop containing nucleotide triphosphate hydrolases"/>
    <property type="match status" value="1"/>
</dbReference>
<sequence length="427" mass="46785">MNSVERAESAVEDNKGLIDAHIEHSGLDQGLVEKEEEEVRELEASASKTASNISSAKGDQRNLDGARKAIPVKEGELAKAKAALDKMTQAQNMEMAKAIASTLEEGEPCLVCGSKHHPHPAHGEAEDSSSEELRQAKDAMDGAVLELSTSTKEVERLKREVEGSRKVLGLKEGDGLPDEEGARERQRVLRELSDHLRQRASLNGALANASAYWKAVENPLKLDTREKIDQAKIEEDSLGKIVDEIGVFDLGLKVNDRDLAEERIAKAEGLKAQDIKEDVERHKEAGGKLVEDEAGHRDMVKATSDLQDSVEHLGGSIEEHDELDESTKDLLWVNNHLRGRSGDPPMHVVTWLLRMWFGKVLDEANKRLLDIGGGRYSLKMEESGKVFKKARRGLDIGVVDALSDSLDPRSADSLSGGESFYVSLALA</sequence>
<accession>A0A382K4Q0</accession>
<dbReference type="AlphaFoldDB" id="A0A382K4Q0"/>
<organism evidence="2">
    <name type="scientific">marine metagenome</name>
    <dbReference type="NCBI Taxonomy" id="408172"/>
    <lineage>
        <taxon>unclassified sequences</taxon>
        <taxon>metagenomes</taxon>
        <taxon>ecological metagenomes</taxon>
    </lineage>
</organism>
<feature type="compositionally biased region" description="Basic and acidic residues" evidence="1">
    <location>
        <begin position="58"/>
        <end position="68"/>
    </location>
</feature>
<feature type="non-terminal residue" evidence="2">
    <location>
        <position position="427"/>
    </location>
</feature>
<proteinExistence type="predicted"/>
<feature type="compositionally biased region" description="Polar residues" evidence="1">
    <location>
        <begin position="46"/>
        <end position="57"/>
    </location>
</feature>
<feature type="region of interest" description="Disordered" evidence="1">
    <location>
        <begin position="26"/>
        <end position="68"/>
    </location>
</feature>
<feature type="compositionally biased region" description="Basic and acidic residues" evidence="1">
    <location>
        <begin position="121"/>
        <end position="138"/>
    </location>
</feature>
<evidence type="ECO:0000313" key="2">
    <source>
        <dbReference type="EMBL" id="SVC19139.1"/>
    </source>
</evidence>
<dbReference type="EMBL" id="UINC01078244">
    <property type="protein sequence ID" value="SVC19139.1"/>
    <property type="molecule type" value="Genomic_DNA"/>
</dbReference>